<sequence>MSISYIELSKFLIHAKQQNKHLFSSKFPEMNYDKVIVEPGARKIENECIETTQQEIDSLFRTQQPWNICLELIKGSYVILKQIEGLIEKDLRVPDDIIPYIEYLLRLAGTPYYHPLYHELGQQKFIASTGGKARSHIYHPAKQEAARLFETCKPANGWMSIAQAIDEIDEKLYEFIKAQRIPLKQAALPETLRRWTRKDTELRSALEKTLSTEARTRIGILK</sequence>
<reference evidence="1 2" key="1">
    <citation type="submission" date="2024-04" db="EMBL/GenBank/DDBJ databases">
        <title>Draft Genome Sequence of Isolates Cultured from Underwater Hawaii Seamounts in the North Pacific Ocean.</title>
        <authorList>
            <person name="Sharma I."/>
            <person name="Darden B."/>
            <person name="Creggett J."/>
            <person name="Taylor S."/>
            <person name="Grant M.P."/>
            <person name="Scott J."/>
            <person name="Attles S."/>
            <person name="Walker S."/>
            <person name="Johnson G."/>
            <person name="St. Cloud C."/>
        </authorList>
    </citation>
    <scope>NUCLEOTIDE SEQUENCE [LARGE SCALE GENOMIC DNA]</scope>
    <source>
        <strain evidence="1 2">03GJ23</strain>
    </source>
</reference>
<gene>
    <name evidence="1" type="ORF">AAGW23_13225</name>
</gene>
<dbReference type="RefSeq" id="WP_342406920.1">
    <property type="nucleotide sequence ID" value="NZ_JBCFXD010000007.1"/>
</dbReference>
<organism evidence="1 2">
    <name type="scientific">Stutzerimonas chloritidismutans</name>
    <name type="common">Pseudomonas chloritidismutans</name>
    <dbReference type="NCBI Taxonomy" id="203192"/>
    <lineage>
        <taxon>Bacteria</taxon>
        <taxon>Pseudomonadati</taxon>
        <taxon>Pseudomonadota</taxon>
        <taxon>Gammaproteobacteria</taxon>
        <taxon>Pseudomonadales</taxon>
        <taxon>Pseudomonadaceae</taxon>
        <taxon>Stutzerimonas</taxon>
    </lineage>
</organism>
<dbReference type="EMBL" id="JBCFXD010000007">
    <property type="protein sequence ID" value="MEL7559795.1"/>
    <property type="molecule type" value="Genomic_DNA"/>
</dbReference>
<accession>A0ABU9M9J8</accession>
<comment type="caution">
    <text evidence="1">The sequence shown here is derived from an EMBL/GenBank/DDBJ whole genome shotgun (WGS) entry which is preliminary data.</text>
</comment>
<evidence type="ECO:0000313" key="2">
    <source>
        <dbReference type="Proteomes" id="UP001467669"/>
    </source>
</evidence>
<name>A0ABU9M9J8_STUCH</name>
<keyword evidence="2" id="KW-1185">Reference proteome</keyword>
<evidence type="ECO:0000313" key="1">
    <source>
        <dbReference type="EMBL" id="MEL7559795.1"/>
    </source>
</evidence>
<proteinExistence type="predicted"/>
<dbReference type="Proteomes" id="UP001467669">
    <property type="component" value="Unassembled WGS sequence"/>
</dbReference>
<protein>
    <submittedName>
        <fullName evidence="1">Uncharacterized protein</fullName>
    </submittedName>
</protein>